<comment type="caution">
    <text evidence="11">The sequence shown here is derived from an EMBL/GenBank/DDBJ whole genome shotgun (WGS) entry which is preliminary data.</text>
</comment>
<gene>
    <name evidence="7" type="primary">mutS</name>
    <name evidence="11" type="ORF">J2R98_000501</name>
</gene>
<evidence type="ECO:0000256" key="5">
    <source>
        <dbReference type="ARBA" id="ARBA00023125"/>
    </source>
</evidence>
<dbReference type="PANTHER" id="PTHR11361">
    <property type="entry name" value="DNA MISMATCH REPAIR PROTEIN MUTS FAMILY MEMBER"/>
    <property type="match status" value="1"/>
</dbReference>
<feature type="domain" description="DNA mismatch repair proteins mutS family" evidence="10">
    <location>
        <begin position="678"/>
        <end position="694"/>
    </location>
</feature>
<dbReference type="SUPFAM" id="SSF48334">
    <property type="entry name" value="DNA repair protein MutS, domain III"/>
    <property type="match status" value="1"/>
</dbReference>
<keyword evidence="5 7" id="KW-0238">DNA-binding</keyword>
<evidence type="ECO:0000256" key="1">
    <source>
        <dbReference type="ARBA" id="ARBA00006271"/>
    </source>
</evidence>
<comment type="function">
    <text evidence="7">This protein is involved in the repair of mismatches in DNA. It is possible that it carries out the mismatch recognition step. This protein has a weak ATPase activity.</text>
</comment>
<dbReference type="HAMAP" id="MF_00096">
    <property type="entry name" value="MutS"/>
    <property type="match status" value="1"/>
</dbReference>
<dbReference type="Pfam" id="PF05192">
    <property type="entry name" value="MutS_III"/>
    <property type="match status" value="1"/>
</dbReference>
<keyword evidence="12" id="KW-1185">Reference proteome</keyword>
<accession>A0ABU0DQV4</accession>
<dbReference type="Gene3D" id="3.30.420.110">
    <property type="entry name" value="MutS, connector domain"/>
    <property type="match status" value="1"/>
</dbReference>
<dbReference type="PANTHER" id="PTHR11361:SF34">
    <property type="entry name" value="DNA MISMATCH REPAIR PROTEIN MSH1, MITOCHONDRIAL"/>
    <property type="match status" value="1"/>
</dbReference>
<dbReference type="SMART" id="SM00533">
    <property type="entry name" value="MUTSd"/>
    <property type="match status" value="1"/>
</dbReference>
<dbReference type="PIRSF" id="PIRSF037677">
    <property type="entry name" value="DNA_mis_repair_Msh6"/>
    <property type="match status" value="1"/>
</dbReference>
<dbReference type="InterPro" id="IPR007861">
    <property type="entry name" value="DNA_mismatch_repair_MutS_clamp"/>
</dbReference>
<evidence type="ECO:0000256" key="8">
    <source>
        <dbReference type="NCBIfam" id="TIGR01070"/>
    </source>
</evidence>
<dbReference type="Gene3D" id="1.10.1420.10">
    <property type="match status" value="2"/>
</dbReference>
<dbReference type="CDD" id="cd03284">
    <property type="entry name" value="ABC_MutS1"/>
    <property type="match status" value="1"/>
</dbReference>
<keyword evidence="6 7" id="KW-0234">DNA repair</keyword>
<dbReference type="InterPro" id="IPR016151">
    <property type="entry name" value="DNA_mismatch_repair_MutS_N"/>
</dbReference>
<evidence type="ECO:0000259" key="10">
    <source>
        <dbReference type="PROSITE" id="PS00486"/>
    </source>
</evidence>
<dbReference type="Pfam" id="PF01624">
    <property type="entry name" value="MutS_I"/>
    <property type="match status" value="1"/>
</dbReference>
<dbReference type="Proteomes" id="UP001236723">
    <property type="component" value="Unassembled WGS sequence"/>
</dbReference>
<keyword evidence="3 7" id="KW-0227">DNA damage</keyword>
<dbReference type="SMART" id="SM00534">
    <property type="entry name" value="MUTSac"/>
    <property type="match status" value="1"/>
</dbReference>
<dbReference type="Pfam" id="PF00488">
    <property type="entry name" value="MutS_V"/>
    <property type="match status" value="1"/>
</dbReference>
<evidence type="ECO:0000256" key="6">
    <source>
        <dbReference type="ARBA" id="ARBA00023204"/>
    </source>
</evidence>
<keyword evidence="4 7" id="KW-0067">ATP-binding</keyword>
<evidence type="ECO:0000256" key="2">
    <source>
        <dbReference type="ARBA" id="ARBA00022741"/>
    </source>
</evidence>
<dbReference type="SUPFAM" id="SSF53150">
    <property type="entry name" value="DNA repair protein MutS, domain II"/>
    <property type="match status" value="1"/>
</dbReference>
<dbReference type="InterPro" id="IPR007695">
    <property type="entry name" value="DNA_mismatch_repair_MutS-lik_N"/>
</dbReference>
<dbReference type="SUPFAM" id="SSF55271">
    <property type="entry name" value="DNA repair protein MutS, domain I"/>
    <property type="match status" value="1"/>
</dbReference>
<organism evidence="11 12">
    <name type="scientific">Alkalibacillus filiformis</name>
    <dbReference type="NCBI Taxonomy" id="200990"/>
    <lineage>
        <taxon>Bacteria</taxon>
        <taxon>Bacillati</taxon>
        <taxon>Bacillota</taxon>
        <taxon>Bacilli</taxon>
        <taxon>Bacillales</taxon>
        <taxon>Bacillaceae</taxon>
        <taxon>Alkalibacillus</taxon>
    </lineage>
</organism>
<dbReference type="InterPro" id="IPR005748">
    <property type="entry name" value="DNA_mismatch_repair_MutS"/>
</dbReference>
<dbReference type="InterPro" id="IPR027417">
    <property type="entry name" value="P-loop_NTPase"/>
</dbReference>
<reference evidence="11 12" key="1">
    <citation type="submission" date="2023-07" db="EMBL/GenBank/DDBJ databases">
        <title>Genomic Encyclopedia of Type Strains, Phase IV (KMG-IV): sequencing the most valuable type-strain genomes for metagenomic binning, comparative biology and taxonomic classification.</title>
        <authorList>
            <person name="Goeker M."/>
        </authorList>
    </citation>
    <scope>NUCLEOTIDE SEQUENCE [LARGE SCALE GENOMIC DNA]</scope>
    <source>
        <strain evidence="11 12">DSM 15448</strain>
    </source>
</reference>
<protein>
    <recommendedName>
        <fullName evidence="7 8">DNA mismatch repair protein MutS</fullName>
    </recommendedName>
</protein>
<dbReference type="InterPro" id="IPR036678">
    <property type="entry name" value="MutS_con_dom_sf"/>
</dbReference>
<comment type="similarity">
    <text evidence="1 7 9">Belongs to the DNA mismatch repair MutS family.</text>
</comment>
<dbReference type="InterPro" id="IPR000432">
    <property type="entry name" value="DNA_mismatch_repair_MutS_C"/>
</dbReference>
<evidence type="ECO:0000256" key="3">
    <source>
        <dbReference type="ARBA" id="ARBA00022763"/>
    </source>
</evidence>
<evidence type="ECO:0000256" key="4">
    <source>
        <dbReference type="ARBA" id="ARBA00022840"/>
    </source>
</evidence>
<dbReference type="Pfam" id="PF05190">
    <property type="entry name" value="MutS_IV"/>
    <property type="match status" value="1"/>
</dbReference>
<dbReference type="Gene3D" id="3.40.50.300">
    <property type="entry name" value="P-loop containing nucleotide triphosphate hydrolases"/>
    <property type="match status" value="1"/>
</dbReference>
<dbReference type="Pfam" id="PF05188">
    <property type="entry name" value="MutS_II"/>
    <property type="match status" value="1"/>
</dbReference>
<dbReference type="InterPro" id="IPR007696">
    <property type="entry name" value="DNA_mismatch_repair_MutS_core"/>
</dbReference>
<dbReference type="InterPro" id="IPR017261">
    <property type="entry name" value="DNA_mismatch_repair_MutS/MSH"/>
</dbReference>
<feature type="binding site" evidence="7">
    <location>
        <begin position="604"/>
        <end position="611"/>
    </location>
    <ligand>
        <name>ATP</name>
        <dbReference type="ChEBI" id="CHEBI:30616"/>
    </ligand>
</feature>
<dbReference type="Gene3D" id="3.40.1170.10">
    <property type="entry name" value="DNA repair protein MutS, domain I"/>
    <property type="match status" value="1"/>
</dbReference>
<dbReference type="RefSeq" id="WP_307065782.1">
    <property type="nucleotide sequence ID" value="NZ_JAUSUP010000001.1"/>
</dbReference>
<evidence type="ECO:0000313" key="11">
    <source>
        <dbReference type="EMBL" id="MDQ0350698.1"/>
    </source>
</evidence>
<name>A0ABU0DQV4_9BACI</name>
<dbReference type="NCBIfam" id="NF003810">
    <property type="entry name" value="PRK05399.1"/>
    <property type="match status" value="1"/>
</dbReference>
<dbReference type="NCBIfam" id="TIGR01070">
    <property type="entry name" value="mutS1"/>
    <property type="match status" value="1"/>
</dbReference>
<evidence type="ECO:0000256" key="7">
    <source>
        <dbReference type="HAMAP-Rule" id="MF_00096"/>
    </source>
</evidence>
<dbReference type="InterPro" id="IPR036187">
    <property type="entry name" value="DNA_mismatch_repair_MutS_sf"/>
</dbReference>
<dbReference type="InterPro" id="IPR045076">
    <property type="entry name" value="MutS"/>
</dbReference>
<evidence type="ECO:0000256" key="9">
    <source>
        <dbReference type="RuleBase" id="RU003756"/>
    </source>
</evidence>
<dbReference type="PROSITE" id="PS00486">
    <property type="entry name" value="DNA_MISMATCH_REPAIR_2"/>
    <property type="match status" value="1"/>
</dbReference>
<evidence type="ECO:0000313" key="12">
    <source>
        <dbReference type="Proteomes" id="UP001236723"/>
    </source>
</evidence>
<keyword evidence="2 7" id="KW-0547">Nucleotide-binding</keyword>
<dbReference type="EMBL" id="JAUSUP010000001">
    <property type="protein sequence ID" value="MDQ0350698.1"/>
    <property type="molecule type" value="Genomic_DNA"/>
</dbReference>
<proteinExistence type="inferred from homology"/>
<dbReference type="InterPro" id="IPR007860">
    <property type="entry name" value="DNA_mmatch_repair_MutS_con_dom"/>
</dbReference>
<sequence length="849" mass="97204">MGNHTPMIKQYLKIKSENEDAFLFFRLGDFYELFFDDALKAAKELEITLTQRDGGKEEKIPMCGVPYHSAENYISMLINKGYKVAICEQVEDPQTSKGVVKREVVQVVTPGTIMEDNMLAEDENNFITSITEHEDSYIISYTDLSTGECFVSKISTFKDVLSELYNRPVKEIVLSSEFPEEHKQSLQAYLNVTISSQDDSHIPEDFYYLVNQLNDPMLTEAFGRLFQYIYHSQKRFLTHLQQVEYVPVEQFMKLDLYSKRNLELMESIRDKSQKGTLLSVLDQTSTAMGARRLKKWLDRPLLSKDAIERRHEQVQTLIDYFFERGELKEHLKNVYDLERLAGRVSYGNVNARDLIQLKKSLSAVPHLKDILNQFDSELITQLLGDINVYRDMHDVLEKSIHDEPPISITEGDIIKDGYDGKLDEYREASRNGKAWVAQLEATEREKTGIRSLKVGFNKVFGYYIEVTKANLSQIDTERYERKQTLANAERFITPELKEKERLILEAKDKSVALEYELFVEIREQMKQYIPLLQKLAEQISEIDVLVSFANVSEQFNYVKPSLNEEHSLSIQEGRHPVVEQVMQEEFVPNSFEMSDETSILLITGPNMAGKSTYMRQLGLMAIMAQIGCFVPATSAQLPVFDQIFTRIGAADDLVSGQSTFMVEMLEAQHAVSHATEDSLILFDEIGRGTSTYDGMALAQSIVEHLHDQVGAKTLFATHYHELTSLDDTLENLENVHVEVDEQAGEVVFLHTIKPGKADKSYGVHVAKLADLPDEIIDRANYLLQTFESTQSIKDEFVKEQQLTLFEEQTEAPPATREVEVAKELRDTNLMNLTPMDAMNKLYELQKKLS</sequence>
<dbReference type="SUPFAM" id="SSF52540">
    <property type="entry name" value="P-loop containing nucleoside triphosphate hydrolases"/>
    <property type="match status" value="1"/>
</dbReference>